<accession>A0A327JH17</accession>
<evidence type="ECO:0000256" key="1">
    <source>
        <dbReference type="SAM" id="Coils"/>
    </source>
</evidence>
<feature type="coiled-coil region" evidence="1">
    <location>
        <begin position="86"/>
        <end position="113"/>
    </location>
</feature>
<dbReference type="GO" id="GO:0015074">
    <property type="term" value="P:DNA integration"/>
    <property type="evidence" value="ECO:0007669"/>
    <property type="project" value="InterPro"/>
</dbReference>
<dbReference type="EMBL" id="NPEV01000060">
    <property type="protein sequence ID" value="RAI24966.1"/>
    <property type="molecule type" value="Genomic_DNA"/>
</dbReference>
<dbReference type="SUPFAM" id="SSF46689">
    <property type="entry name" value="Homeodomain-like"/>
    <property type="match status" value="1"/>
</dbReference>
<dbReference type="SUPFAM" id="SSF53098">
    <property type="entry name" value="Ribonuclease H-like"/>
    <property type="match status" value="1"/>
</dbReference>
<dbReference type="GO" id="GO:0003677">
    <property type="term" value="F:DNA binding"/>
    <property type="evidence" value="ECO:0007669"/>
    <property type="project" value="InterPro"/>
</dbReference>
<dbReference type="Pfam" id="PF01527">
    <property type="entry name" value="HTH_Tnp_1"/>
    <property type="match status" value="1"/>
</dbReference>
<dbReference type="Gene3D" id="3.30.420.10">
    <property type="entry name" value="Ribonuclease H-like superfamily/Ribonuclease H"/>
    <property type="match status" value="1"/>
</dbReference>
<dbReference type="GO" id="GO:0004803">
    <property type="term" value="F:transposase activity"/>
    <property type="evidence" value="ECO:0007669"/>
    <property type="project" value="InterPro"/>
</dbReference>
<comment type="caution">
    <text evidence="3">The sequence shown here is derived from an EMBL/GenBank/DDBJ whole genome shotgun (WGS) entry which is preliminary data.</text>
</comment>
<keyword evidence="1" id="KW-0175">Coiled coil</keyword>
<name>A0A327JH17_9HYPH</name>
<dbReference type="InterPro" id="IPR002514">
    <property type="entry name" value="Transposase_8"/>
</dbReference>
<feature type="domain" description="Integrase catalytic" evidence="2">
    <location>
        <begin position="227"/>
        <end position="409"/>
    </location>
</feature>
<dbReference type="InterPro" id="IPR009057">
    <property type="entry name" value="Homeodomain-like_sf"/>
</dbReference>
<dbReference type="AlphaFoldDB" id="A0A327JH17"/>
<sequence>MPKDRLMSDDYQRIEVITGTARRRRWTTEQKLRIIEESYDSGASVSEVARRNSVAPTLLFRWRRLMAEGGTVAVGSDDDVIAASEVRRLEERVRELERLLGKKTMENEILREALDKARGKKTGLAAVVATTGRFPMSRIAEVLRVSRSNLYERQRGEAKSRGPYVKAADEALLPLIRRVVSERPTYGYRRITALVNRELVQNGRAPANHKRIYRIMKRHGLLLQRHTADRPGRVHDGKIMVMASNLRWCSDALEFTCWNGEVVRLAFIIDAFDREIIAFVAVTGAGISGSDVRDMMLEAVEKRFGTTRAPHAIEHLSDNGSPYTAKDTRDFAAALNLTPCFTPVQSPESNGMSEAFVKTFKRDYARVKPLPDAQTVLRFIPGWIDDYNEIHPHSALKMRSPREFIRARTQ</sequence>
<dbReference type="InterPro" id="IPR036397">
    <property type="entry name" value="RNaseH_sf"/>
</dbReference>
<proteinExistence type="predicted"/>
<dbReference type="PANTHER" id="PTHR46889">
    <property type="entry name" value="TRANSPOSASE INSF FOR INSERTION SEQUENCE IS3B-RELATED"/>
    <property type="match status" value="1"/>
</dbReference>
<dbReference type="InterPro" id="IPR025948">
    <property type="entry name" value="HTH-like_dom"/>
</dbReference>
<dbReference type="Pfam" id="PF13276">
    <property type="entry name" value="HTH_21"/>
    <property type="match status" value="1"/>
</dbReference>
<dbReference type="RefSeq" id="WP_111436205.1">
    <property type="nucleotide sequence ID" value="NZ_JACIGG010000036.1"/>
</dbReference>
<gene>
    <name evidence="3" type="ORF">CH339_20235</name>
</gene>
<evidence type="ECO:0000313" key="4">
    <source>
        <dbReference type="Proteomes" id="UP000249299"/>
    </source>
</evidence>
<dbReference type="OrthoDB" id="8080802at2"/>
<evidence type="ECO:0000313" key="3">
    <source>
        <dbReference type="EMBL" id="RAI24966.1"/>
    </source>
</evidence>
<dbReference type="Gene3D" id="1.10.10.10">
    <property type="entry name" value="Winged helix-like DNA-binding domain superfamily/Winged helix DNA-binding domain"/>
    <property type="match status" value="1"/>
</dbReference>
<dbReference type="GO" id="GO:0006313">
    <property type="term" value="P:DNA transposition"/>
    <property type="evidence" value="ECO:0007669"/>
    <property type="project" value="InterPro"/>
</dbReference>
<dbReference type="InterPro" id="IPR001584">
    <property type="entry name" value="Integrase_cat-core"/>
</dbReference>
<keyword evidence="4" id="KW-1185">Reference proteome</keyword>
<dbReference type="InterPro" id="IPR012337">
    <property type="entry name" value="RNaseH-like_sf"/>
</dbReference>
<dbReference type="Proteomes" id="UP000249299">
    <property type="component" value="Unassembled WGS sequence"/>
</dbReference>
<reference evidence="3 4" key="1">
    <citation type="submission" date="2017-07" db="EMBL/GenBank/DDBJ databases">
        <title>Draft Genome Sequences of Select Purple Nonsulfur Bacteria.</title>
        <authorList>
            <person name="Lasarre B."/>
            <person name="Mckinlay J.B."/>
        </authorList>
    </citation>
    <scope>NUCLEOTIDE SEQUENCE [LARGE SCALE GENOMIC DNA]</scope>
    <source>
        <strain evidence="3 4">DSM 11290</strain>
    </source>
</reference>
<dbReference type="NCBIfam" id="NF033516">
    <property type="entry name" value="transpos_IS3"/>
    <property type="match status" value="1"/>
</dbReference>
<dbReference type="InterPro" id="IPR050900">
    <property type="entry name" value="Transposase_IS3/IS150/IS904"/>
</dbReference>
<protein>
    <submittedName>
        <fullName evidence="3">IS3 family transposase</fullName>
    </submittedName>
</protein>
<organism evidence="3 4">
    <name type="scientific">Rhodobium orientis</name>
    <dbReference type="NCBI Taxonomy" id="34017"/>
    <lineage>
        <taxon>Bacteria</taxon>
        <taxon>Pseudomonadati</taxon>
        <taxon>Pseudomonadota</taxon>
        <taxon>Alphaproteobacteria</taxon>
        <taxon>Hyphomicrobiales</taxon>
        <taxon>Rhodobiaceae</taxon>
        <taxon>Rhodobium</taxon>
    </lineage>
</organism>
<dbReference type="InterPro" id="IPR048020">
    <property type="entry name" value="Transpos_IS3"/>
</dbReference>
<dbReference type="PROSITE" id="PS50994">
    <property type="entry name" value="INTEGRASE"/>
    <property type="match status" value="1"/>
</dbReference>
<dbReference type="Pfam" id="PF00665">
    <property type="entry name" value="rve"/>
    <property type="match status" value="1"/>
</dbReference>
<dbReference type="InterPro" id="IPR036388">
    <property type="entry name" value="WH-like_DNA-bd_sf"/>
</dbReference>
<evidence type="ECO:0000259" key="2">
    <source>
        <dbReference type="PROSITE" id="PS50994"/>
    </source>
</evidence>
<dbReference type="PANTHER" id="PTHR46889:SF4">
    <property type="entry name" value="TRANSPOSASE INSO FOR INSERTION SEQUENCE ELEMENT IS911B-RELATED"/>
    <property type="match status" value="1"/>
</dbReference>